<dbReference type="InterPro" id="IPR013083">
    <property type="entry name" value="Znf_RING/FYVE/PHD"/>
</dbReference>
<dbReference type="SUPFAM" id="SSF57845">
    <property type="entry name" value="B-box zinc-binding domain"/>
    <property type="match status" value="1"/>
</dbReference>
<dbReference type="Pfam" id="PF13923">
    <property type="entry name" value="zf-C3HC4_2"/>
    <property type="match status" value="1"/>
</dbReference>
<comment type="caution">
    <text evidence="7">The sequence shown here is derived from an EMBL/GenBank/DDBJ whole genome shotgun (WGS) entry which is preliminary data.</text>
</comment>
<dbReference type="Gene3D" id="3.30.40.10">
    <property type="entry name" value="Zinc/RING finger domain, C3HC4 (zinc finger)"/>
    <property type="match status" value="1"/>
</dbReference>
<dbReference type="Proteomes" id="UP000242188">
    <property type="component" value="Unassembled WGS sequence"/>
</dbReference>
<dbReference type="PROSITE" id="PS50089">
    <property type="entry name" value="ZF_RING_2"/>
    <property type="match status" value="1"/>
</dbReference>
<reference evidence="7 8" key="1">
    <citation type="journal article" date="2017" name="Nat. Ecol. Evol.">
        <title>Scallop genome provides insights into evolution of bilaterian karyotype and development.</title>
        <authorList>
            <person name="Wang S."/>
            <person name="Zhang J."/>
            <person name="Jiao W."/>
            <person name="Li J."/>
            <person name="Xun X."/>
            <person name="Sun Y."/>
            <person name="Guo X."/>
            <person name="Huan P."/>
            <person name="Dong B."/>
            <person name="Zhang L."/>
            <person name="Hu X."/>
            <person name="Sun X."/>
            <person name="Wang J."/>
            <person name="Zhao C."/>
            <person name="Wang Y."/>
            <person name="Wang D."/>
            <person name="Huang X."/>
            <person name="Wang R."/>
            <person name="Lv J."/>
            <person name="Li Y."/>
            <person name="Zhang Z."/>
            <person name="Liu B."/>
            <person name="Lu W."/>
            <person name="Hui Y."/>
            <person name="Liang J."/>
            <person name="Zhou Z."/>
            <person name="Hou R."/>
            <person name="Li X."/>
            <person name="Liu Y."/>
            <person name="Li H."/>
            <person name="Ning X."/>
            <person name="Lin Y."/>
            <person name="Zhao L."/>
            <person name="Xing Q."/>
            <person name="Dou J."/>
            <person name="Li Y."/>
            <person name="Mao J."/>
            <person name="Guo H."/>
            <person name="Dou H."/>
            <person name="Li T."/>
            <person name="Mu C."/>
            <person name="Jiang W."/>
            <person name="Fu Q."/>
            <person name="Fu X."/>
            <person name="Miao Y."/>
            <person name="Liu J."/>
            <person name="Yu Q."/>
            <person name="Li R."/>
            <person name="Liao H."/>
            <person name="Li X."/>
            <person name="Kong Y."/>
            <person name="Jiang Z."/>
            <person name="Chourrout D."/>
            <person name="Li R."/>
            <person name="Bao Z."/>
        </authorList>
    </citation>
    <scope>NUCLEOTIDE SEQUENCE [LARGE SCALE GENOMIC DNA]</scope>
    <source>
        <strain evidence="7 8">PY_sf001</strain>
    </source>
</reference>
<evidence type="ECO:0000256" key="2">
    <source>
        <dbReference type="ARBA" id="ARBA00022771"/>
    </source>
</evidence>
<protein>
    <submittedName>
        <fullName evidence="7">Midline-1</fullName>
    </submittedName>
</protein>
<evidence type="ECO:0000259" key="6">
    <source>
        <dbReference type="PROSITE" id="PS50119"/>
    </source>
</evidence>
<feature type="domain" description="RING-type" evidence="5">
    <location>
        <begin position="15"/>
        <end position="56"/>
    </location>
</feature>
<dbReference type="AlphaFoldDB" id="A0A210QRW0"/>
<feature type="domain" description="B box-type" evidence="6">
    <location>
        <begin position="145"/>
        <end position="186"/>
    </location>
</feature>
<dbReference type="Gene3D" id="3.30.160.60">
    <property type="entry name" value="Classic Zinc Finger"/>
    <property type="match status" value="1"/>
</dbReference>
<evidence type="ECO:0000256" key="4">
    <source>
        <dbReference type="PROSITE-ProRule" id="PRU00024"/>
    </source>
</evidence>
<dbReference type="InterPro" id="IPR000315">
    <property type="entry name" value="Znf_B-box"/>
</dbReference>
<dbReference type="InterPro" id="IPR047153">
    <property type="entry name" value="TRIM45/56/19-like"/>
</dbReference>
<evidence type="ECO:0000256" key="3">
    <source>
        <dbReference type="ARBA" id="ARBA00022833"/>
    </source>
</evidence>
<keyword evidence="1" id="KW-0479">Metal-binding</keyword>
<name>A0A210QRW0_MIZYE</name>
<gene>
    <name evidence="7" type="ORF">KP79_PYT23096</name>
</gene>
<dbReference type="InterPro" id="IPR001841">
    <property type="entry name" value="Znf_RING"/>
</dbReference>
<dbReference type="SUPFAM" id="SSF57850">
    <property type="entry name" value="RING/U-box"/>
    <property type="match status" value="1"/>
</dbReference>
<keyword evidence="2 4" id="KW-0863">Zinc-finger</keyword>
<sequence>MAEGIVEQLKSTLICPICSHVLDDARVLKGGHMFCFMCIKRDYERLLLNKGNCPVCGEVYFLKQRDTQYLSKAVIVNDMLDQLKCAVDQCAFCQSGDGLMVCLKCKLNMCKYCSKRTVSFCGHQTVTMAYLNTDPLLREILQRSKSKQTCPSHSDEDVSCFSQNCKRVMCNACFKEAHRHHDVMVLHEAVARIKNRHIPQMLEKKEKELEKYIQKIQDLKTRRL</sequence>
<accession>A0A210QRW0</accession>
<dbReference type="PANTHER" id="PTHR25462:SF296">
    <property type="entry name" value="MEIOTIC P26, ISOFORM F"/>
    <property type="match status" value="1"/>
</dbReference>
<keyword evidence="8" id="KW-1185">Reference proteome</keyword>
<dbReference type="EMBL" id="NEDP02002248">
    <property type="protein sequence ID" value="OWF51473.1"/>
    <property type="molecule type" value="Genomic_DNA"/>
</dbReference>
<organism evidence="7 8">
    <name type="scientific">Mizuhopecten yessoensis</name>
    <name type="common">Japanese scallop</name>
    <name type="synonym">Patinopecten yessoensis</name>
    <dbReference type="NCBI Taxonomy" id="6573"/>
    <lineage>
        <taxon>Eukaryota</taxon>
        <taxon>Metazoa</taxon>
        <taxon>Spiralia</taxon>
        <taxon>Lophotrochozoa</taxon>
        <taxon>Mollusca</taxon>
        <taxon>Bivalvia</taxon>
        <taxon>Autobranchia</taxon>
        <taxon>Pteriomorphia</taxon>
        <taxon>Pectinida</taxon>
        <taxon>Pectinoidea</taxon>
        <taxon>Pectinidae</taxon>
        <taxon>Mizuhopecten</taxon>
    </lineage>
</organism>
<evidence type="ECO:0000313" key="7">
    <source>
        <dbReference type="EMBL" id="OWF51473.1"/>
    </source>
</evidence>
<evidence type="ECO:0000259" key="5">
    <source>
        <dbReference type="PROSITE" id="PS50089"/>
    </source>
</evidence>
<keyword evidence="3" id="KW-0862">Zinc</keyword>
<dbReference type="SMART" id="SM00184">
    <property type="entry name" value="RING"/>
    <property type="match status" value="2"/>
</dbReference>
<dbReference type="PANTHER" id="PTHR25462">
    <property type="entry name" value="BONUS, ISOFORM C-RELATED"/>
    <property type="match status" value="1"/>
</dbReference>
<evidence type="ECO:0000313" key="8">
    <source>
        <dbReference type="Proteomes" id="UP000242188"/>
    </source>
</evidence>
<dbReference type="PROSITE" id="PS50119">
    <property type="entry name" value="ZF_BBOX"/>
    <property type="match status" value="1"/>
</dbReference>
<dbReference type="GO" id="GO:0008270">
    <property type="term" value="F:zinc ion binding"/>
    <property type="evidence" value="ECO:0007669"/>
    <property type="project" value="UniProtKB-KW"/>
</dbReference>
<proteinExistence type="predicted"/>
<evidence type="ECO:0000256" key="1">
    <source>
        <dbReference type="ARBA" id="ARBA00022723"/>
    </source>
</evidence>
<dbReference type="OrthoDB" id="6045088at2759"/>